<dbReference type="AlphaFoldDB" id="A0A194XUN7"/>
<proteinExistence type="inferred from homology"/>
<dbReference type="PANTHER" id="PTHR33048:SF47">
    <property type="entry name" value="INTEGRAL MEMBRANE PROTEIN-RELATED"/>
    <property type="match status" value="1"/>
</dbReference>
<accession>A0A194XUN7</accession>
<feature type="transmembrane region" description="Helical" evidence="15">
    <location>
        <begin position="108"/>
        <end position="129"/>
    </location>
</feature>
<keyword evidence="7 15" id="KW-0812">Transmembrane</keyword>
<name>A0A194XUN7_MOLSC</name>
<keyword evidence="12" id="KW-0449">Lipoprotein</keyword>
<evidence type="ECO:0000256" key="12">
    <source>
        <dbReference type="ARBA" id="ARBA00023288"/>
    </source>
</evidence>
<dbReference type="InterPro" id="IPR008427">
    <property type="entry name" value="Extracellular_membr_CFEM_dom"/>
</dbReference>
<feature type="transmembrane region" description="Helical" evidence="15">
    <location>
        <begin position="222"/>
        <end position="249"/>
    </location>
</feature>
<keyword evidence="5" id="KW-0964">Secreted</keyword>
<evidence type="ECO:0000256" key="5">
    <source>
        <dbReference type="ARBA" id="ARBA00022525"/>
    </source>
</evidence>
<dbReference type="InterPro" id="IPR049326">
    <property type="entry name" value="Rhodopsin_dom_fungi"/>
</dbReference>
<dbReference type="SMART" id="SM00747">
    <property type="entry name" value="CFEM"/>
    <property type="match status" value="1"/>
</dbReference>
<evidence type="ECO:0000256" key="14">
    <source>
        <dbReference type="SAM" id="MobiDB-lite"/>
    </source>
</evidence>
<evidence type="ECO:0000256" key="7">
    <source>
        <dbReference type="ARBA" id="ARBA00022692"/>
    </source>
</evidence>
<feature type="compositionally biased region" description="Polar residues" evidence="14">
    <location>
        <begin position="442"/>
        <end position="473"/>
    </location>
</feature>
<gene>
    <name evidence="18" type="ORF">LY89DRAFT_726973</name>
</gene>
<dbReference type="PANTHER" id="PTHR33048">
    <property type="entry name" value="PTH11-LIKE INTEGRAL MEMBRANE PROTEIN (AFU_ORTHOLOGUE AFUA_5G11245)"/>
    <property type="match status" value="1"/>
</dbReference>
<keyword evidence="19" id="KW-1185">Reference proteome</keyword>
<evidence type="ECO:0000256" key="3">
    <source>
        <dbReference type="ARBA" id="ARBA00004613"/>
    </source>
</evidence>
<dbReference type="EMBL" id="KQ947404">
    <property type="protein sequence ID" value="KUJ23923.1"/>
    <property type="molecule type" value="Genomic_DNA"/>
</dbReference>
<dbReference type="GO" id="GO:0005576">
    <property type="term" value="C:extracellular region"/>
    <property type="evidence" value="ECO:0007669"/>
    <property type="project" value="UniProtKB-SubCell"/>
</dbReference>
<evidence type="ECO:0000256" key="11">
    <source>
        <dbReference type="ARBA" id="ARBA00023157"/>
    </source>
</evidence>
<evidence type="ECO:0000256" key="16">
    <source>
        <dbReference type="SAM" id="SignalP"/>
    </source>
</evidence>
<evidence type="ECO:0000256" key="8">
    <source>
        <dbReference type="ARBA" id="ARBA00022729"/>
    </source>
</evidence>
<comment type="similarity">
    <text evidence="13">Belongs to the SAT4 family.</text>
</comment>
<dbReference type="KEGG" id="psco:LY89DRAFT_726973"/>
<evidence type="ECO:0000256" key="13">
    <source>
        <dbReference type="ARBA" id="ARBA00038359"/>
    </source>
</evidence>
<dbReference type="InterPro" id="IPR052337">
    <property type="entry name" value="SAT4-like"/>
</dbReference>
<feature type="chain" id="PRO_5008268621" description="CFEM domain-containing protein" evidence="16">
    <location>
        <begin position="19"/>
        <end position="473"/>
    </location>
</feature>
<evidence type="ECO:0000256" key="15">
    <source>
        <dbReference type="SAM" id="Phobius"/>
    </source>
</evidence>
<feature type="domain" description="CFEM" evidence="17">
    <location>
        <begin position="29"/>
        <end position="97"/>
    </location>
</feature>
<dbReference type="Pfam" id="PF20684">
    <property type="entry name" value="Fung_rhodopsin"/>
    <property type="match status" value="1"/>
</dbReference>
<organism evidence="18 19">
    <name type="scientific">Mollisia scopiformis</name>
    <name type="common">Conifer needle endophyte fungus</name>
    <name type="synonym">Phialocephala scopiformis</name>
    <dbReference type="NCBI Taxonomy" id="149040"/>
    <lineage>
        <taxon>Eukaryota</taxon>
        <taxon>Fungi</taxon>
        <taxon>Dikarya</taxon>
        <taxon>Ascomycota</taxon>
        <taxon>Pezizomycotina</taxon>
        <taxon>Leotiomycetes</taxon>
        <taxon>Helotiales</taxon>
        <taxon>Mollisiaceae</taxon>
        <taxon>Mollisia</taxon>
    </lineage>
</organism>
<feature type="region of interest" description="Disordered" evidence="14">
    <location>
        <begin position="429"/>
        <end position="473"/>
    </location>
</feature>
<evidence type="ECO:0000256" key="10">
    <source>
        <dbReference type="ARBA" id="ARBA00023136"/>
    </source>
</evidence>
<dbReference type="GO" id="GO:0098552">
    <property type="term" value="C:side of membrane"/>
    <property type="evidence" value="ECO:0007669"/>
    <property type="project" value="UniProtKB-KW"/>
</dbReference>
<keyword evidence="6" id="KW-0336">GPI-anchor</keyword>
<feature type="transmembrane region" description="Helical" evidence="15">
    <location>
        <begin position="186"/>
        <end position="210"/>
    </location>
</feature>
<evidence type="ECO:0000256" key="9">
    <source>
        <dbReference type="ARBA" id="ARBA00022989"/>
    </source>
</evidence>
<evidence type="ECO:0000313" key="18">
    <source>
        <dbReference type="EMBL" id="KUJ23923.1"/>
    </source>
</evidence>
<evidence type="ECO:0000259" key="17">
    <source>
        <dbReference type="SMART" id="SM00747"/>
    </source>
</evidence>
<reference evidence="18 19" key="1">
    <citation type="submission" date="2015-10" db="EMBL/GenBank/DDBJ databases">
        <title>Full genome of DAOMC 229536 Phialocephala scopiformis, a fungal endophyte of spruce producing the potent anti-insectan compound rugulosin.</title>
        <authorList>
            <consortium name="DOE Joint Genome Institute"/>
            <person name="Walker A.K."/>
            <person name="Frasz S.L."/>
            <person name="Seifert K.A."/>
            <person name="Miller J.D."/>
            <person name="Mondo S.J."/>
            <person name="Labutti K."/>
            <person name="Lipzen A."/>
            <person name="Dockter R."/>
            <person name="Kennedy M."/>
            <person name="Grigoriev I.V."/>
            <person name="Spatafora J.W."/>
        </authorList>
    </citation>
    <scope>NUCLEOTIDE SEQUENCE [LARGE SCALE GENOMIC DNA]</scope>
    <source>
        <strain evidence="18 19">CBS 120377</strain>
    </source>
</reference>
<evidence type="ECO:0000256" key="4">
    <source>
        <dbReference type="ARBA" id="ARBA00010031"/>
    </source>
</evidence>
<feature type="transmembrane region" description="Helical" evidence="15">
    <location>
        <begin position="297"/>
        <end position="317"/>
    </location>
</feature>
<dbReference type="Proteomes" id="UP000070700">
    <property type="component" value="Unassembled WGS sequence"/>
</dbReference>
<evidence type="ECO:0000256" key="6">
    <source>
        <dbReference type="ARBA" id="ARBA00022622"/>
    </source>
</evidence>
<evidence type="ECO:0000313" key="19">
    <source>
        <dbReference type="Proteomes" id="UP000070700"/>
    </source>
</evidence>
<keyword evidence="6" id="KW-0325">Glycoprotein</keyword>
<sequence>MRLFCCLIIALLSTFSLAKQATDAEKEAVISTIPPCGLECILPTMTEENCSIGNLTQLSDCLCLHLEGLSTIATCIFKKCNYTDLVVVEKATEVLCEGEPRPDRKPELLGTTIALAIIVLVFVGLRFWSRFTVSRQFWWDDWFVLLGTICQIGTDCAMFWGISMGFGVHVWNVDSKLNVPLYQFEWIFELLYVVVQSTTKASIVCLYWRLFPQPWLRNVVRFLWVWIAIHFFTFFFTILVQCTPIALVYNHALTGHCLNAHAIILAAAILVMVEDIILIILPLPLIWKLNVKLSRKLAISLVMSVGLVAVVASAVRLKYVVSFYYDIDQNWDDVPVAILSVVETSLSIVCVCFPPVKILMSKYYKKYTGSDSSAMRSRSREDLLARLKGRFTRPNSPDKPPRFSIPWIQTLAPRLPTIPRIGSHIELEKGKSTVTSSSTASEANQRSIMTSTSSDLEAGQESTMANTSWLKVG</sequence>
<dbReference type="RefSeq" id="XP_018078278.1">
    <property type="nucleotide sequence ID" value="XM_018219110.1"/>
</dbReference>
<feature type="transmembrane region" description="Helical" evidence="15">
    <location>
        <begin position="337"/>
        <end position="356"/>
    </location>
</feature>
<dbReference type="Pfam" id="PF05730">
    <property type="entry name" value="CFEM"/>
    <property type="match status" value="1"/>
</dbReference>
<evidence type="ECO:0000256" key="1">
    <source>
        <dbReference type="ARBA" id="ARBA00004141"/>
    </source>
</evidence>
<comment type="similarity">
    <text evidence="4">Belongs to the RBT5 family.</text>
</comment>
<protein>
    <recommendedName>
        <fullName evidence="17">CFEM domain-containing protein</fullName>
    </recommendedName>
</protein>
<keyword evidence="10 15" id="KW-0472">Membrane</keyword>
<feature type="compositionally biased region" description="Low complexity" evidence="14">
    <location>
        <begin position="432"/>
        <end position="441"/>
    </location>
</feature>
<keyword evidence="11" id="KW-1015">Disulfide bond</keyword>
<feature type="transmembrane region" description="Helical" evidence="15">
    <location>
        <begin position="261"/>
        <end position="285"/>
    </location>
</feature>
<dbReference type="GeneID" id="28828836"/>
<dbReference type="OrthoDB" id="5342292at2759"/>
<dbReference type="InParanoid" id="A0A194XUN7"/>
<feature type="signal peptide" evidence="16">
    <location>
        <begin position="1"/>
        <end position="18"/>
    </location>
</feature>
<keyword evidence="9 15" id="KW-1133">Transmembrane helix</keyword>
<feature type="transmembrane region" description="Helical" evidence="15">
    <location>
        <begin position="141"/>
        <end position="166"/>
    </location>
</feature>
<keyword evidence="8 16" id="KW-0732">Signal</keyword>
<comment type="subcellular location">
    <subcellularLocation>
        <location evidence="2">Membrane</location>
        <topology evidence="2">Lipid-anchor</topology>
        <topology evidence="2">GPI-anchor</topology>
    </subcellularLocation>
    <subcellularLocation>
        <location evidence="1">Membrane</location>
        <topology evidence="1">Multi-pass membrane protein</topology>
    </subcellularLocation>
    <subcellularLocation>
        <location evidence="3">Secreted</location>
    </subcellularLocation>
</comment>
<evidence type="ECO:0000256" key="2">
    <source>
        <dbReference type="ARBA" id="ARBA00004589"/>
    </source>
</evidence>